<dbReference type="InterPro" id="IPR025875">
    <property type="entry name" value="Leu-rich_rpt_4"/>
</dbReference>
<dbReference type="Pfam" id="PF12799">
    <property type="entry name" value="LRR_4"/>
    <property type="match status" value="1"/>
</dbReference>
<dbReference type="InterPro" id="IPR032675">
    <property type="entry name" value="LRR_dom_sf"/>
</dbReference>
<keyword evidence="2" id="KW-0677">Repeat</keyword>
<name>A0A3B1BXA1_9ZZZZ</name>
<keyword evidence="1" id="KW-0433">Leucine-rich repeat</keyword>
<reference evidence="3" key="1">
    <citation type="submission" date="2018-06" db="EMBL/GenBank/DDBJ databases">
        <authorList>
            <person name="Zhirakovskaya E."/>
        </authorList>
    </citation>
    <scope>NUCLEOTIDE SEQUENCE</scope>
</reference>
<evidence type="ECO:0000256" key="2">
    <source>
        <dbReference type="ARBA" id="ARBA00022737"/>
    </source>
</evidence>
<proteinExistence type="predicted"/>
<evidence type="ECO:0000256" key="1">
    <source>
        <dbReference type="ARBA" id="ARBA00022614"/>
    </source>
</evidence>
<evidence type="ECO:0000313" key="3">
    <source>
        <dbReference type="EMBL" id="VAX16444.1"/>
    </source>
</evidence>
<evidence type="ECO:0008006" key="4">
    <source>
        <dbReference type="Google" id="ProtNLM"/>
    </source>
</evidence>
<protein>
    <recommendedName>
        <fullName evidence="4">Leucine-rich repeat domain-containing protein</fullName>
    </recommendedName>
</protein>
<dbReference type="EMBL" id="UOGA01000067">
    <property type="protein sequence ID" value="VAX16444.1"/>
    <property type="molecule type" value="Genomic_DNA"/>
</dbReference>
<gene>
    <name evidence="3" type="ORF">MNBD_NITROSPINAE04-884</name>
</gene>
<dbReference type="Gene3D" id="3.80.10.10">
    <property type="entry name" value="Ribonuclease Inhibitor"/>
    <property type="match status" value="1"/>
</dbReference>
<dbReference type="InterPro" id="IPR001611">
    <property type="entry name" value="Leu-rich_rpt"/>
</dbReference>
<dbReference type="SUPFAM" id="SSF52058">
    <property type="entry name" value="L domain-like"/>
    <property type="match status" value="1"/>
</dbReference>
<sequence length="106" mass="11041">YNNNITDISSLSTLTNLTTLALENNSIIDVSDLSGMTSLLVLYLNSNSITTGVDTLAAVTWTGPSNFWFQNNPTIPCADLTALRVTITGAGGGFLPLGSTPGVDCT</sequence>
<dbReference type="AlphaFoldDB" id="A0A3B1BXA1"/>
<feature type="non-terminal residue" evidence="3">
    <location>
        <position position="1"/>
    </location>
</feature>
<accession>A0A3B1BXA1</accession>
<organism evidence="3">
    <name type="scientific">hydrothermal vent metagenome</name>
    <dbReference type="NCBI Taxonomy" id="652676"/>
    <lineage>
        <taxon>unclassified sequences</taxon>
        <taxon>metagenomes</taxon>
        <taxon>ecological metagenomes</taxon>
    </lineage>
</organism>
<dbReference type="PROSITE" id="PS51450">
    <property type="entry name" value="LRR"/>
    <property type="match status" value="1"/>
</dbReference>